<dbReference type="SUPFAM" id="SSF51735">
    <property type="entry name" value="NAD(P)-binding Rossmann-fold domains"/>
    <property type="match status" value="1"/>
</dbReference>
<dbReference type="GO" id="GO:0006006">
    <property type="term" value="P:glucose metabolic process"/>
    <property type="evidence" value="ECO:0007669"/>
    <property type="project" value="UniProtKB-KW"/>
</dbReference>
<dbReference type="Pfam" id="PF00479">
    <property type="entry name" value="G6PD_N"/>
    <property type="match status" value="1"/>
</dbReference>
<evidence type="ECO:0000313" key="12">
    <source>
        <dbReference type="Proteomes" id="UP000182987"/>
    </source>
</evidence>
<dbReference type="NCBIfam" id="TIGR00871">
    <property type="entry name" value="zwf"/>
    <property type="match status" value="1"/>
</dbReference>
<feature type="binding site" evidence="7">
    <location>
        <position position="360"/>
    </location>
    <ligand>
        <name>substrate</name>
    </ligand>
</feature>
<evidence type="ECO:0000256" key="7">
    <source>
        <dbReference type="HAMAP-Rule" id="MF_00966"/>
    </source>
</evidence>
<dbReference type="Pfam" id="PF02781">
    <property type="entry name" value="G6PD_C"/>
    <property type="match status" value="1"/>
</dbReference>
<feature type="compositionally biased region" description="Low complexity" evidence="8">
    <location>
        <begin position="552"/>
        <end position="563"/>
    </location>
</feature>
<evidence type="ECO:0000256" key="5">
    <source>
        <dbReference type="ARBA" id="ARBA00023002"/>
    </source>
</evidence>
<dbReference type="UniPathway" id="UPA00115">
    <property type="reaction ID" value="UER00408"/>
</dbReference>
<evidence type="ECO:0000256" key="8">
    <source>
        <dbReference type="SAM" id="MobiDB-lite"/>
    </source>
</evidence>
<keyword evidence="3 7" id="KW-0313">Glucose metabolism</keyword>
<dbReference type="HAMAP" id="MF_00966">
    <property type="entry name" value="G6PD"/>
    <property type="match status" value="1"/>
</dbReference>
<dbReference type="PRINTS" id="PR00079">
    <property type="entry name" value="G6PDHDRGNASE"/>
</dbReference>
<comment type="similarity">
    <text evidence="2 7">Belongs to the glucose-6-phosphate dehydrogenase family.</text>
</comment>
<dbReference type="EMBL" id="CP017480">
    <property type="protein sequence ID" value="APG04503.1"/>
    <property type="molecule type" value="Genomic_DNA"/>
</dbReference>
<protein>
    <recommendedName>
        <fullName evidence="7">Glucose-6-phosphate 1-dehydrogenase</fullName>
        <shortName evidence="7">G6PD</shortName>
        <ecNumber evidence="7">1.1.1.49</ecNumber>
    </recommendedName>
</protein>
<keyword evidence="6 7" id="KW-0119">Carbohydrate metabolism</keyword>
<gene>
    <name evidence="7" type="primary">zwf</name>
    <name evidence="11" type="ORF">BJI69_11750</name>
</gene>
<feature type="binding site" evidence="7">
    <location>
        <position position="202"/>
    </location>
    <ligand>
        <name>substrate</name>
    </ligand>
</feature>
<accession>A0A1L3ETV2</accession>
<sequence length="627" mass="69116">MSQAQSKRVTSRAHPADPCTVVIFGAAGDLTSRLVVPALYNMRRTGLLSDNFSVIGFNHGKMADNAWKKSLHTALERYVSNAGAKLDDDAWGWLSSQMSYHAGDFDDLSAFQSLATKLKDAERRRGTQGNVLFYLATPERFFGDVIEQLKNAGLVDDGGAEGRFWRRVIIEKPFGHDLASAHALNERILKVLREDQIYRIDHFLGKETVQNIMAFRFANGLFEPIWNRDRIDHVQITVAETVGVERRGSFYEQTGALRDMVPNHLFQLLAMVAMEPPTSFDAEAVRTRKAETIEAIRPIQPEDAVRGQYGPGAVNNELATSYRDEPNVAPDSVTETFVALKLSIDTWRWSGVPFYLRTGKHMGRRTTEIAIRFKSAPFAPFRGTGMDAFGPDWLVLQIQPDEGISLQFDVKRPGPRVELAPVRMDFKYADWFRAEPNVGYETLLYDCMTGDATLFQRADMVEACWRAVQPILDDWAQRTPADFPNYASGSAGPASADTLLALGGRSWRPLNSAAELNARRTAKPKVDASASAEKKAAASKTTKRAPARKSTRAAATKAAPARKAAVKKVAAKKAVAKKAAAKKAPARKVAVTKAPVKKVAAARKAAPVKKASVTVKKTTVAKRARKK</sequence>
<dbReference type="GO" id="GO:0004345">
    <property type="term" value="F:glucose-6-phosphate dehydrogenase activity"/>
    <property type="evidence" value="ECO:0007669"/>
    <property type="project" value="UniProtKB-UniRule"/>
</dbReference>
<comment type="function">
    <text evidence="7">Catalyzes the oxidation of glucose 6-phosphate to 6-phosphogluconolactone.</text>
</comment>
<dbReference type="GO" id="GO:0009051">
    <property type="term" value="P:pentose-phosphate shunt, oxidative branch"/>
    <property type="evidence" value="ECO:0007669"/>
    <property type="project" value="TreeGrafter"/>
</dbReference>
<feature type="region of interest" description="Disordered" evidence="8">
    <location>
        <begin position="514"/>
        <end position="564"/>
    </location>
</feature>
<name>A0A1L3ETV2_9GAMM</name>
<feature type="active site" description="Proton acceptor" evidence="7">
    <location>
        <position position="264"/>
    </location>
</feature>
<feature type="binding site" evidence="7">
    <location>
        <begin position="104"/>
        <end position="105"/>
    </location>
    <ligand>
        <name>NADP(+)</name>
        <dbReference type="ChEBI" id="CHEBI:58349"/>
    </ligand>
</feature>
<dbReference type="InterPro" id="IPR022675">
    <property type="entry name" value="G6P_DH_C"/>
</dbReference>
<dbReference type="InterPro" id="IPR019796">
    <property type="entry name" value="G6P_DH_AS"/>
</dbReference>
<dbReference type="InterPro" id="IPR001282">
    <property type="entry name" value="G6P_DH"/>
</dbReference>
<evidence type="ECO:0000256" key="4">
    <source>
        <dbReference type="ARBA" id="ARBA00022857"/>
    </source>
</evidence>
<evidence type="ECO:0000256" key="6">
    <source>
        <dbReference type="ARBA" id="ARBA00023277"/>
    </source>
</evidence>
<reference evidence="12" key="1">
    <citation type="submission" date="2016-09" db="EMBL/GenBank/DDBJ databases">
        <authorList>
            <person name="Lysoe E."/>
        </authorList>
    </citation>
    <scope>NUCLEOTIDE SEQUENCE [LARGE SCALE GENOMIC DNA]</scope>
    <source>
        <strain evidence="12">LJ96T</strain>
    </source>
</reference>
<dbReference type="SUPFAM" id="SSF55347">
    <property type="entry name" value="Glyceraldehyde-3-phosphate dehydrogenase-like, C-terminal domain"/>
    <property type="match status" value="1"/>
</dbReference>
<feature type="binding site" evidence="7">
    <location>
        <position position="172"/>
    </location>
    <ligand>
        <name>NADP(+)</name>
        <dbReference type="ChEBI" id="CHEBI:58349"/>
    </ligand>
</feature>
<dbReference type="KEGG" id="lrz:BJI69_11750"/>
<evidence type="ECO:0000256" key="2">
    <source>
        <dbReference type="ARBA" id="ARBA00009975"/>
    </source>
</evidence>
<dbReference type="PROSITE" id="PS00069">
    <property type="entry name" value="G6P_DEHYDROGENASE"/>
    <property type="match status" value="1"/>
</dbReference>
<dbReference type="GO" id="GO:0005829">
    <property type="term" value="C:cytosol"/>
    <property type="evidence" value="ECO:0007669"/>
    <property type="project" value="TreeGrafter"/>
</dbReference>
<proteinExistence type="inferred from homology"/>
<dbReference type="EC" id="1.1.1.49" evidence="7"/>
<feature type="compositionally biased region" description="Basic residues" evidence="8">
    <location>
        <begin position="541"/>
        <end position="551"/>
    </location>
</feature>
<feature type="binding site" evidence="7">
    <location>
        <position position="259"/>
    </location>
    <ligand>
        <name>substrate</name>
    </ligand>
</feature>
<dbReference type="GO" id="GO:0050661">
    <property type="term" value="F:NADP binding"/>
    <property type="evidence" value="ECO:0007669"/>
    <property type="project" value="UniProtKB-UniRule"/>
</dbReference>
<feature type="binding site" evidence="7">
    <location>
        <position position="240"/>
    </location>
    <ligand>
        <name>substrate</name>
    </ligand>
</feature>
<dbReference type="Proteomes" id="UP000182987">
    <property type="component" value="Chromosome"/>
</dbReference>
<dbReference type="InterPro" id="IPR022674">
    <property type="entry name" value="G6P_DH_NAD-bd"/>
</dbReference>
<dbReference type="OrthoDB" id="9802739at2"/>
<feature type="binding site" evidence="7">
    <location>
        <position position="206"/>
    </location>
    <ligand>
        <name>substrate</name>
    </ligand>
</feature>
<keyword evidence="4 7" id="KW-0521">NADP</keyword>
<organism evidence="11 12">
    <name type="scientific">Luteibacter rhizovicinus DSM 16549</name>
    <dbReference type="NCBI Taxonomy" id="1440763"/>
    <lineage>
        <taxon>Bacteria</taxon>
        <taxon>Pseudomonadati</taxon>
        <taxon>Pseudomonadota</taxon>
        <taxon>Gammaproteobacteria</taxon>
        <taxon>Lysobacterales</taxon>
        <taxon>Rhodanobacteraceae</taxon>
        <taxon>Luteibacter</taxon>
    </lineage>
</organism>
<comment type="pathway">
    <text evidence="1 7">Carbohydrate degradation; pentose phosphate pathway; D-ribulose 5-phosphate from D-glucose 6-phosphate (oxidative stage): step 1/3.</text>
</comment>
<evidence type="ECO:0000256" key="1">
    <source>
        <dbReference type="ARBA" id="ARBA00004937"/>
    </source>
</evidence>
<evidence type="ECO:0000259" key="9">
    <source>
        <dbReference type="Pfam" id="PF00479"/>
    </source>
</evidence>
<feature type="domain" description="Glucose-6-phosphate dehydrogenase NAD-binding" evidence="9">
    <location>
        <begin position="22"/>
        <end position="211"/>
    </location>
</feature>
<dbReference type="PANTHER" id="PTHR23429">
    <property type="entry name" value="GLUCOSE-6-PHOSPHATE 1-DEHYDROGENASE G6PD"/>
    <property type="match status" value="1"/>
</dbReference>
<keyword evidence="12" id="KW-1185">Reference proteome</keyword>
<evidence type="ECO:0000259" key="10">
    <source>
        <dbReference type="Pfam" id="PF02781"/>
    </source>
</evidence>
<dbReference type="InterPro" id="IPR036291">
    <property type="entry name" value="NAD(P)-bd_dom_sf"/>
</dbReference>
<dbReference type="Gene3D" id="3.40.50.720">
    <property type="entry name" value="NAD(P)-binding Rossmann-like Domain"/>
    <property type="match status" value="1"/>
</dbReference>
<dbReference type="Gene3D" id="3.30.360.10">
    <property type="entry name" value="Dihydrodipicolinate Reductase, domain 2"/>
    <property type="match status" value="1"/>
</dbReference>
<dbReference type="AlphaFoldDB" id="A0A1L3ETV2"/>
<evidence type="ECO:0000256" key="3">
    <source>
        <dbReference type="ARBA" id="ARBA00022526"/>
    </source>
</evidence>
<feature type="domain" description="Glucose-6-phosphate dehydrogenase C-terminal" evidence="10">
    <location>
        <begin position="213"/>
        <end position="508"/>
    </location>
</feature>
<dbReference type="RefSeq" id="WP_046980015.1">
    <property type="nucleotide sequence ID" value="NZ_CP017480.1"/>
</dbReference>
<dbReference type="STRING" id="1440763.BJI69_11750"/>
<dbReference type="PANTHER" id="PTHR23429:SF0">
    <property type="entry name" value="GLUCOSE-6-PHOSPHATE 1-DEHYDROGENASE"/>
    <property type="match status" value="1"/>
</dbReference>
<keyword evidence="5 7" id="KW-0560">Oxidoreductase</keyword>
<comment type="catalytic activity">
    <reaction evidence="7">
        <text>D-glucose 6-phosphate + NADP(+) = 6-phospho-D-glucono-1,5-lactone + NADPH + H(+)</text>
        <dbReference type="Rhea" id="RHEA:15841"/>
        <dbReference type="ChEBI" id="CHEBI:15378"/>
        <dbReference type="ChEBI" id="CHEBI:57783"/>
        <dbReference type="ChEBI" id="CHEBI:57955"/>
        <dbReference type="ChEBI" id="CHEBI:58349"/>
        <dbReference type="ChEBI" id="CHEBI:61548"/>
        <dbReference type="EC" id="1.1.1.49"/>
    </reaction>
</comment>
<evidence type="ECO:0000313" key="11">
    <source>
        <dbReference type="EMBL" id="APG04503.1"/>
    </source>
</evidence>
<comment type="caution">
    <text evidence="7">Lacks conserved residue(s) required for the propagation of feature annotation.</text>
</comment>